<feature type="non-terminal residue" evidence="1">
    <location>
        <position position="1"/>
    </location>
</feature>
<feature type="non-terminal residue" evidence="1">
    <location>
        <position position="56"/>
    </location>
</feature>
<reference evidence="1 2" key="1">
    <citation type="submission" date="2024-02" db="EMBL/GenBank/DDBJ databases">
        <authorList>
            <person name="Chen Y."/>
            <person name="Shah S."/>
            <person name="Dougan E. K."/>
            <person name="Thang M."/>
            <person name="Chan C."/>
        </authorList>
    </citation>
    <scope>NUCLEOTIDE SEQUENCE [LARGE SCALE GENOMIC DNA]</scope>
</reference>
<dbReference type="EMBL" id="CAXAMN010004064">
    <property type="protein sequence ID" value="CAK9007504.1"/>
    <property type="molecule type" value="Genomic_DNA"/>
</dbReference>
<sequence length="56" mass="6291">EKEHIAVEEERLVWGDIGDNEEIQIAIEEQHGLNPLYSSANVTCQGANTADFDFFP</sequence>
<name>A0ABP0IZL1_9DINO</name>
<comment type="caution">
    <text evidence="1">The sequence shown here is derived from an EMBL/GenBank/DDBJ whole genome shotgun (WGS) entry which is preliminary data.</text>
</comment>
<evidence type="ECO:0000313" key="1">
    <source>
        <dbReference type="EMBL" id="CAK9007504.1"/>
    </source>
</evidence>
<protein>
    <submittedName>
        <fullName evidence="1">Uncharacterized protein</fullName>
    </submittedName>
</protein>
<gene>
    <name evidence="1" type="ORF">CCMP2556_LOCUS8871</name>
</gene>
<accession>A0ABP0IZL1</accession>
<proteinExistence type="predicted"/>
<evidence type="ECO:0000313" key="2">
    <source>
        <dbReference type="Proteomes" id="UP001642484"/>
    </source>
</evidence>
<dbReference type="Proteomes" id="UP001642484">
    <property type="component" value="Unassembled WGS sequence"/>
</dbReference>
<keyword evidence="2" id="KW-1185">Reference proteome</keyword>
<organism evidence="1 2">
    <name type="scientific">Durusdinium trenchii</name>
    <dbReference type="NCBI Taxonomy" id="1381693"/>
    <lineage>
        <taxon>Eukaryota</taxon>
        <taxon>Sar</taxon>
        <taxon>Alveolata</taxon>
        <taxon>Dinophyceae</taxon>
        <taxon>Suessiales</taxon>
        <taxon>Symbiodiniaceae</taxon>
        <taxon>Durusdinium</taxon>
    </lineage>
</organism>